<protein>
    <submittedName>
        <fullName evidence="3">Down syndrome cell adhesion molecule-like protein Dscam2</fullName>
    </submittedName>
</protein>
<dbReference type="AlphaFoldDB" id="A0A8H3QK27"/>
<evidence type="ECO:0000313" key="4">
    <source>
        <dbReference type="Proteomes" id="UP000615446"/>
    </source>
</evidence>
<dbReference type="Gene3D" id="3.60.10.10">
    <property type="entry name" value="Endonuclease/exonuclease/phosphatase"/>
    <property type="match status" value="1"/>
</dbReference>
<dbReference type="InterPro" id="IPR036691">
    <property type="entry name" value="Endo/exonu/phosph_ase_sf"/>
</dbReference>
<dbReference type="OrthoDB" id="3063155at2759"/>
<organism evidence="3 4">
    <name type="scientific">Rhizophagus clarus</name>
    <dbReference type="NCBI Taxonomy" id="94130"/>
    <lineage>
        <taxon>Eukaryota</taxon>
        <taxon>Fungi</taxon>
        <taxon>Fungi incertae sedis</taxon>
        <taxon>Mucoromycota</taxon>
        <taxon>Glomeromycotina</taxon>
        <taxon>Glomeromycetes</taxon>
        <taxon>Glomerales</taxon>
        <taxon>Glomeraceae</taxon>
        <taxon>Rhizophagus</taxon>
    </lineage>
</organism>
<proteinExistence type="predicted"/>
<name>A0A8H3QK27_9GLOM</name>
<dbReference type="EMBL" id="BLAL01000074">
    <property type="protein sequence ID" value="GES83915.1"/>
    <property type="molecule type" value="Genomic_DNA"/>
</dbReference>
<accession>A0A8H3QK27</accession>
<gene>
    <name evidence="3" type="ORF">RCL2_001106200</name>
</gene>
<dbReference type="InterPro" id="IPR000477">
    <property type="entry name" value="RT_dom"/>
</dbReference>
<evidence type="ECO:0000256" key="1">
    <source>
        <dbReference type="SAM" id="MobiDB-lite"/>
    </source>
</evidence>
<dbReference type="PANTHER" id="PTHR19446">
    <property type="entry name" value="REVERSE TRANSCRIPTASES"/>
    <property type="match status" value="1"/>
</dbReference>
<feature type="compositionally biased region" description="Low complexity" evidence="1">
    <location>
        <begin position="49"/>
        <end position="65"/>
    </location>
</feature>
<evidence type="ECO:0000259" key="2">
    <source>
        <dbReference type="Pfam" id="PF00078"/>
    </source>
</evidence>
<dbReference type="Pfam" id="PF00078">
    <property type="entry name" value="RVT_1"/>
    <property type="match status" value="1"/>
</dbReference>
<feature type="domain" description="Reverse transcriptase" evidence="2">
    <location>
        <begin position="723"/>
        <end position="889"/>
    </location>
</feature>
<feature type="region of interest" description="Disordered" evidence="1">
    <location>
        <begin position="1"/>
        <end position="65"/>
    </location>
</feature>
<evidence type="ECO:0000313" key="3">
    <source>
        <dbReference type="EMBL" id="GES83915.1"/>
    </source>
</evidence>
<reference evidence="3" key="1">
    <citation type="submission" date="2019-10" db="EMBL/GenBank/DDBJ databases">
        <title>Conservation and host-specific expression of non-tandemly repeated heterogenous ribosome RNA gene in arbuscular mycorrhizal fungi.</title>
        <authorList>
            <person name="Maeda T."/>
            <person name="Kobayashi Y."/>
            <person name="Nakagawa T."/>
            <person name="Ezawa T."/>
            <person name="Yamaguchi K."/>
            <person name="Bino T."/>
            <person name="Nishimoto Y."/>
            <person name="Shigenobu S."/>
            <person name="Kawaguchi M."/>
        </authorList>
    </citation>
    <scope>NUCLEOTIDE SEQUENCE</scope>
    <source>
        <strain evidence="3">HR1</strain>
    </source>
</reference>
<dbReference type="SUPFAM" id="SSF56219">
    <property type="entry name" value="DNase I-like"/>
    <property type="match status" value="1"/>
</dbReference>
<comment type="caution">
    <text evidence="3">The sequence shown here is derived from an EMBL/GenBank/DDBJ whole genome shotgun (WGS) entry which is preliminary data.</text>
</comment>
<dbReference type="Proteomes" id="UP000615446">
    <property type="component" value="Unassembled WGS sequence"/>
</dbReference>
<sequence>MTTVTSQPHETTETTDTRTTSQNHNSTIKETTEDQMNIDPTDFYPSHDPTATTATNTTTTTTPTTTNTIDQEMIKEVQVINKDRTLDTKNNIQRNRHPENDGNVGGLVGKRKLQIVQKEENNLTLKTKKRIKKGKNNKQIKIQKDHYKKDSDMKQDNDNKQYNFKKYNMNLKIGCINIRGLNDSNNQLNLRRIITNEKWDIAIVTKTKLNNQKGQHIFKDWESYDCLNCSYNKFEQKKGIMIIIRKELSQRKVNIERINDKEKTNKIKRKIIDWVEEAEKLNQELIILDDFNKADKATNRMNRLITKCFNNLTLHDINRCLAGDEVLDTWMNTEILNFDKNSMIKEIKKQKNWIKLDTEDWETIAATVEEQIMKEDTQLTINWNTIVGIYQNTHQEIIEKKKLNIEEENKAMENCLNEEILYKNPQLYIKNMIIERDRFLYLEYIGHHIEKFLNKLLDKLYNKHYRETAKNFQLAKRTYIAISTFPNWNEDNMIKKKNKLKIESLVKLYNNKEIIEDKKLDIDKLRDLMFRKSFKENIGKIEQTCNEMTKDIINMNIDINIRTRETYLENDIGKMINRILERKKEKIDMSNLFIRENRIFTIETDKQKIKERVHNHYKEWMKKRNIDLDLIEFNKEWRNNYQPITEINEQIYDSILEDITIEELDNIIKETKSGKAAGISGIPHDFWKKSKKETRKILLNIYNGILHEHKVLNEWKKGMIFPINKTTLKRLAKILSSNKILQGFNYAALLNESTLEPPKIVQSIVKDANKEKKEVWILLMDISKAFDSVSMIMLEKSLKRIKIPESLIEIIMDINLNRTNKVIVNSEFTKEYKVEDGVDQEITYNALAFMDDTMLIGGNKHKLLQIIEICHEFFEINDIKANIKKYELIRINSSKESENNDLIINNEKIEKVNNPEGN</sequence>